<dbReference type="InterPro" id="IPR001296">
    <property type="entry name" value="Glyco_trans_1"/>
</dbReference>
<dbReference type="PANTHER" id="PTHR12526">
    <property type="entry name" value="GLYCOSYLTRANSFERASE"/>
    <property type="match status" value="1"/>
</dbReference>
<dbReference type="Proteomes" id="UP000265903">
    <property type="component" value="Unassembled WGS sequence"/>
</dbReference>
<dbReference type="GO" id="GO:0016757">
    <property type="term" value="F:glycosyltransferase activity"/>
    <property type="evidence" value="ECO:0007669"/>
    <property type="project" value="UniProtKB-KW"/>
</dbReference>
<gene>
    <name evidence="3" type="primary">cotSA</name>
    <name evidence="3" type="ORF">DOQ08_03066</name>
</gene>
<sequence>MRILQALPALYSGGVERGTVEFAAELVKRGHESFVVSNGGPMAEQVRGQGSTHLYMPIHRKTPASFGQILPMRQLLQSLKPDIVHVRSRMPAWIVHLALKSLLASERPAIVSTFHGMYSVNPYSAVMAKADHVIAVSNCVNDYVLKNFQVPEDRLTVIQRGVDIDAFRQRAINEQWREILLSRFPQLANKKIIMMPGRISRWKGQLDFLKAMESIVRQRPDCHGIIVGGAEPGKERFLQELETERSRLNLTNQVSFLGQRNDMTNLYLLADVVCHMSTKPEPFGRTVTEALASGTPVVAYNRGGAAETLQACFREGLVTPDDSDAFARTVLELLDKPKQEVELPERFLLRAQTEGTLKIYEKVLAEKGARSG</sequence>
<comment type="caution">
    <text evidence="3">The sequence shown here is derived from an EMBL/GenBank/DDBJ whole genome shotgun (WGS) entry which is preliminary data.</text>
</comment>
<dbReference type="OrthoDB" id="8523124at2"/>
<dbReference type="Pfam" id="PF13439">
    <property type="entry name" value="Glyco_transf_4"/>
    <property type="match status" value="1"/>
</dbReference>
<name>A0A3M2R939_9GAMM</name>
<dbReference type="GO" id="GO:1901135">
    <property type="term" value="P:carbohydrate derivative metabolic process"/>
    <property type="evidence" value="ECO:0007669"/>
    <property type="project" value="UniProtKB-ARBA"/>
</dbReference>
<feature type="domain" description="Glycosyltransferase subfamily 4-like N-terminal" evidence="2">
    <location>
        <begin position="13"/>
        <end position="165"/>
    </location>
</feature>
<dbReference type="SUPFAM" id="SSF53756">
    <property type="entry name" value="UDP-Glycosyltransferase/glycogen phosphorylase"/>
    <property type="match status" value="1"/>
</dbReference>
<dbReference type="CDD" id="cd03819">
    <property type="entry name" value="GT4_WavL-like"/>
    <property type="match status" value="1"/>
</dbReference>
<dbReference type="AlphaFoldDB" id="A0A3M2R939"/>
<evidence type="ECO:0000259" key="1">
    <source>
        <dbReference type="Pfam" id="PF00534"/>
    </source>
</evidence>
<accession>A0A3M2R939</accession>
<dbReference type="Gene3D" id="3.40.50.2000">
    <property type="entry name" value="Glycogen Phosphorylase B"/>
    <property type="match status" value="2"/>
</dbReference>
<dbReference type="RefSeq" id="WP_114335841.1">
    <property type="nucleotide sequence ID" value="NZ_QMDL01000005.1"/>
</dbReference>
<dbReference type="Pfam" id="PF00534">
    <property type="entry name" value="Glycos_transf_1"/>
    <property type="match status" value="1"/>
</dbReference>
<keyword evidence="3" id="KW-0946">Virion</keyword>
<dbReference type="EMBL" id="QMDL01000005">
    <property type="protein sequence ID" value="RMJ01787.1"/>
    <property type="molecule type" value="Genomic_DNA"/>
</dbReference>
<dbReference type="InterPro" id="IPR028098">
    <property type="entry name" value="Glyco_trans_4-like_N"/>
</dbReference>
<evidence type="ECO:0000259" key="2">
    <source>
        <dbReference type="Pfam" id="PF13439"/>
    </source>
</evidence>
<feature type="domain" description="Glycosyl transferase family 1" evidence="1">
    <location>
        <begin position="188"/>
        <end position="342"/>
    </location>
</feature>
<keyword evidence="3" id="KW-0167">Capsid protein</keyword>
<reference evidence="3 4" key="1">
    <citation type="submission" date="2018-08" db="EMBL/GenBank/DDBJ databases">
        <title>Whole Genome Sequence of the Moderate Halophilic Marine Bacterium Marinobacter litoralis Sw-45.</title>
        <authorList>
            <person name="Musa H."/>
        </authorList>
    </citation>
    <scope>NUCLEOTIDE SEQUENCE [LARGE SCALE GENOMIC DNA]</scope>
    <source>
        <strain evidence="3 4">Sw-45</strain>
    </source>
</reference>
<organism evidence="3 4">
    <name type="scientific">Marinobacter litoralis</name>
    <dbReference type="NCBI Taxonomy" id="187981"/>
    <lineage>
        <taxon>Bacteria</taxon>
        <taxon>Pseudomonadati</taxon>
        <taxon>Pseudomonadota</taxon>
        <taxon>Gammaproteobacteria</taxon>
        <taxon>Pseudomonadales</taxon>
        <taxon>Marinobacteraceae</taxon>
        <taxon>Marinobacter</taxon>
    </lineage>
</organism>
<keyword evidence="4" id="KW-1185">Reference proteome</keyword>
<dbReference type="EC" id="2.4.-.-" evidence="3"/>
<evidence type="ECO:0000313" key="3">
    <source>
        <dbReference type="EMBL" id="RMJ01787.1"/>
    </source>
</evidence>
<keyword evidence="3" id="KW-0328">Glycosyltransferase</keyword>
<dbReference type="PANTHER" id="PTHR12526:SF638">
    <property type="entry name" value="SPORE COAT PROTEIN SA"/>
    <property type="match status" value="1"/>
</dbReference>
<protein>
    <submittedName>
        <fullName evidence="3">Spore coat protein SA</fullName>
        <ecNumber evidence="3">2.4.-.-</ecNumber>
    </submittedName>
</protein>
<evidence type="ECO:0000313" key="4">
    <source>
        <dbReference type="Proteomes" id="UP000265903"/>
    </source>
</evidence>
<keyword evidence="3" id="KW-0808">Transferase</keyword>
<proteinExistence type="predicted"/>